<dbReference type="Proteomes" id="UP000198575">
    <property type="component" value="Unassembled WGS sequence"/>
</dbReference>
<dbReference type="InterPro" id="IPR015943">
    <property type="entry name" value="WD40/YVTN_repeat-like_dom_sf"/>
</dbReference>
<name>A0A1I4V5S6_9GAMM</name>
<organism evidence="4 5">
    <name type="scientific">Dokdonella immobilis</name>
    <dbReference type="NCBI Taxonomy" id="578942"/>
    <lineage>
        <taxon>Bacteria</taxon>
        <taxon>Pseudomonadati</taxon>
        <taxon>Pseudomonadota</taxon>
        <taxon>Gammaproteobacteria</taxon>
        <taxon>Lysobacterales</taxon>
        <taxon>Rhodanobacteraceae</taxon>
        <taxon>Dokdonella</taxon>
    </lineage>
</organism>
<dbReference type="PANTHER" id="PTHR43739:SF5">
    <property type="entry name" value="EXO-ALPHA-SIALIDASE"/>
    <property type="match status" value="1"/>
</dbReference>
<feature type="domain" description="Sortilin N-terminal" evidence="3">
    <location>
        <begin position="88"/>
        <end position="209"/>
    </location>
</feature>
<feature type="signal peptide" evidence="2">
    <location>
        <begin position="1"/>
        <end position="33"/>
    </location>
</feature>
<dbReference type="SUPFAM" id="SSF50939">
    <property type="entry name" value="Sialidases"/>
    <property type="match status" value="2"/>
</dbReference>
<dbReference type="InterPro" id="IPR031778">
    <property type="entry name" value="Sortilin_N"/>
</dbReference>
<dbReference type="InterPro" id="IPR036278">
    <property type="entry name" value="Sialidase_sf"/>
</dbReference>
<feature type="chain" id="PRO_5011790874" description="Sortilin N-terminal domain-containing protein" evidence="2">
    <location>
        <begin position="34"/>
        <end position="1074"/>
    </location>
</feature>
<gene>
    <name evidence="4" type="ORF">SAMN05216289_101147</name>
</gene>
<dbReference type="RefSeq" id="WP_139224794.1">
    <property type="nucleotide sequence ID" value="NZ_FOVF01000001.1"/>
</dbReference>
<reference evidence="4 5" key="1">
    <citation type="submission" date="2016-10" db="EMBL/GenBank/DDBJ databases">
        <authorList>
            <person name="de Groot N.N."/>
        </authorList>
    </citation>
    <scope>NUCLEOTIDE SEQUENCE [LARGE SCALE GENOMIC DNA]</scope>
    <source>
        <strain evidence="4 5">CGMCC 1.7659</strain>
    </source>
</reference>
<keyword evidence="5" id="KW-1185">Reference proteome</keyword>
<dbReference type="CDD" id="cd15482">
    <property type="entry name" value="Sialidase_non-viral"/>
    <property type="match status" value="1"/>
</dbReference>
<keyword evidence="2" id="KW-0732">Signal</keyword>
<dbReference type="PANTHER" id="PTHR43739">
    <property type="entry name" value="XYLOGLUCANASE (EUROFUNG)"/>
    <property type="match status" value="1"/>
</dbReference>
<dbReference type="Gene3D" id="2.130.10.10">
    <property type="entry name" value="YVTN repeat-like/Quinoprotein amine dehydrogenase"/>
    <property type="match status" value="5"/>
</dbReference>
<evidence type="ECO:0000313" key="4">
    <source>
        <dbReference type="EMBL" id="SFM96566.1"/>
    </source>
</evidence>
<accession>A0A1I4V5S6</accession>
<evidence type="ECO:0000256" key="2">
    <source>
        <dbReference type="SAM" id="SignalP"/>
    </source>
</evidence>
<dbReference type="EMBL" id="FOVF01000001">
    <property type="protein sequence ID" value="SFM96566.1"/>
    <property type="molecule type" value="Genomic_DNA"/>
</dbReference>
<sequence>MKTRTNPMNISLCNLVFGVTLAGLAGSVQIASAADGAGMGRFDAGAISGLGIRNIGSATMSGRIAALDARAGKDGKTLIYVGAASGGVWKSTDGGTTFKPVFDKQPVQSIGAITIDPGNPKTVWVGTGESWTRNTISIGNGIYKSIDGGDSWTYLGLPESERIVKIIVDPSASDTVYACAPGKMWSDSADRGLYKTTDGGKNWALVLKGGNLSTGCASISMDPQDSKVLFASLWDYRRKGWTFRSGGESASAKSGSGLYRSADGGKTWTEINAAANKGFPTKPFGRIAVTVAPSNPQIVYSFVESTDSALYRSDDGGKTWDQRDKSQMMVWRPFYFANLIVDPLNPERVFKPNLNLIMSLDGGKSFANVGGGTHGDVHVVWIDPSNTQHVISGDDGGLWQSYDGGNKWWKQNNLPVSQFYHVSVDDKDPFQVYGGLQDNSSWVGQSDYPGGIANSQWENMYGGDGFWMFSDPADPDYLYAEAQGGTIGRVNRHTHEIRNIQPMPNYGEKLRWNWNTPIALSPNEKGTIYIGAQFLFRTSDHGQTWDRISPDLTTNNPQHQKQEESGGITVDNSAAEAYTTIFSISESPRQKGVIWVGTDDGNVQVTRDDGKSWTNVVGNIKGVPANSWINWVQASAFDAATAYVAIDRHTFGDMRPYIYKTSDFGKTWKALVSPADSKSLRGYVHVVREDSLKPDLLYAGTEFGLWMSIDGGAHWAQFKGNEFPAVAVRDIALQNRDASLVLATHGRGIWIIDDITPLRALDAKLLDSNVAFLPTRMIQQRISAQGGWPEGDASFTGPNAPGGADISYFQKSRHLFGKLRIEVLDAEGKVLDTLPASVRRGINHVYWSMRAAPPRVPKAAQIAFNSTQGPRVPPGDYTVRMTKDKDVFETTIKVGLDRRVSFSAADRQAQYDAALRVRAIFTDMSSLVDRINTLRAQAAATSAKLDHGSALRGQIAALDNKADAIRKKIVATKEGGAITGEERLREHADTLYGAIMSYDGKPTDYQLARIEALKRELGDIEEEFAELQAADLARANAALKKAGMGEIDLSNAAVSGGSGGPATTEQLRAIQLRG</sequence>
<dbReference type="Pfam" id="PF15902">
    <property type="entry name" value="Sortilin-Vps10"/>
    <property type="match status" value="1"/>
</dbReference>
<dbReference type="GO" id="GO:0010411">
    <property type="term" value="P:xyloglucan metabolic process"/>
    <property type="evidence" value="ECO:0007669"/>
    <property type="project" value="TreeGrafter"/>
</dbReference>
<dbReference type="InterPro" id="IPR052025">
    <property type="entry name" value="Xyloglucanase_GH74"/>
</dbReference>
<protein>
    <recommendedName>
        <fullName evidence="3">Sortilin N-terminal domain-containing protein</fullName>
    </recommendedName>
</protein>
<keyword evidence="1" id="KW-0677">Repeat</keyword>
<dbReference type="OrthoDB" id="5711096at2"/>
<dbReference type="AlphaFoldDB" id="A0A1I4V5S6"/>
<dbReference type="STRING" id="578942.SAMN05216289_101147"/>
<evidence type="ECO:0000256" key="1">
    <source>
        <dbReference type="ARBA" id="ARBA00022737"/>
    </source>
</evidence>
<proteinExistence type="predicted"/>
<evidence type="ECO:0000313" key="5">
    <source>
        <dbReference type="Proteomes" id="UP000198575"/>
    </source>
</evidence>
<evidence type="ECO:0000259" key="3">
    <source>
        <dbReference type="Pfam" id="PF15902"/>
    </source>
</evidence>